<dbReference type="Gene3D" id="3.40.50.1110">
    <property type="entry name" value="SGNH hydrolase"/>
    <property type="match status" value="1"/>
</dbReference>
<organism evidence="2 3">
    <name type="scientific">Nitrospira moscoviensis</name>
    <dbReference type="NCBI Taxonomy" id="42253"/>
    <lineage>
        <taxon>Bacteria</taxon>
        <taxon>Pseudomonadati</taxon>
        <taxon>Nitrospirota</taxon>
        <taxon>Nitrospiria</taxon>
        <taxon>Nitrospirales</taxon>
        <taxon>Nitrospiraceae</taxon>
        <taxon>Nitrospira</taxon>
    </lineage>
</organism>
<name>A0A0K2G773_NITMO</name>
<evidence type="ECO:0000256" key="1">
    <source>
        <dbReference type="SAM" id="Phobius"/>
    </source>
</evidence>
<feature type="transmembrane region" description="Helical" evidence="1">
    <location>
        <begin position="12"/>
        <end position="35"/>
    </location>
</feature>
<evidence type="ECO:0008006" key="4">
    <source>
        <dbReference type="Google" id="ProtNLM"/>
    </source>
</evidence>
<sequence length="397" mass="44381">MALRERIERTLVWVRDAWSIAGISLLLLIVGHYAVGAALGLRQGSGGSGGSDPRANLPVYDGFPEKHAFWKEQLEARKANHFEPYVHWKKDGFTGTYTNISPDGVRRTVKQQKEAGTTTVYMFGGSALWGDGVPDQETIPSLVQSALGGAYDVYNFGEIGYVSAQELNALLYLLSFGNTPDIVIFYDGVNDGYAGAYSPAIPRDPENLREKYKRERHPPSPVVELFNRTTYKLLGDYLIAKLAGGGGASHAWDEKVAPHIEQNAKAVLDVYEAHIRQVKALAAEYGFKPLFFWQPNLLSLTRTVLPYEQDIINGHSPVMVRSQTAVYEQARRRLSGREREGIVFLGNVFDSVQEPIYIDYVHLGRRGNEIIADEMVKSLRNYEGLPHVVKEHRLSRS</sequence>
<evidence type="ECO:0000313" key="2">
    <source>
        <dbReference type="EMBL" id="ALA56785.1"/>
    </source>
</evidence>
<dbReference type="RefSeq" id="WP_053378220.1">
    <property type="nucleotide sequence ID" value="NZ_CP011801.1"/>
</dbReference>
<accession>A0A0K2G773</accession>
<dbReference type="EMBL" id="CP011801">
    <property type="protein sequence ID" value="ALA56785.1"/>
    <property type="molecule type" value="Genomic_DNA"/>
</dbReference>
<dbReference type="GO" id="GO:0016788">
    <property type="term" value="F:hydrolase activity, acting on ester bonds"/>
    <property type="evidence" value="ECO:0007669"/>
    <property type="project" value="UniProtKB-ARBA"/>
</dbReference>
<dbReference type="InterPro" id="IPR036514">
    <property type="entry name" value="SGNH_hydro_sf"/>
</dbReference>
<dbReference type="PATRIC" id="fig|42253.5.peg.335"/>
<dbReference type="STRING" id="42253.NITMOv2_0347"/>
<evidence type="ECO:0000313" key="3">
    <source>
        <dbReference type="Proteomes" id="UP000069205"/>
    </source>
</evidence>
<protein>
    <recommendedName>
        <fullName evidence="4">SGNH hydrolase-type esterase domain-containing protein</fullName>
    </recommendedName>
</protein>
<dbReference type="Proteomes" id="UP000069205">
    <property type="component" value="Chromosome"/>
</dbReference>
<reference evidence="2 3" key="1">
    <citation type="journal article" date="2015" name="Proc. Natl. Acad. Sci. U.S.A.">
        <title>Expanded metabolic versatility of ubiquitous nitrite-oxidizing bacteria from the genus Nitrospira.</title>
        <authorList>
            <person name="Koch H."/>
            <person name="Lucker S."/>
            <person name="Albertsen M."/>
            <person name="Kitzinger K."/>
            <person name="Herbold C."/>
            <person name="Spieck E."/>
            <person name="Nielsen P.H."/>
            <person name="Wagner M."/>
            <person name="Daims H."/>
        </authorList>
    </citation>
    <scope>NUCLEOTIDE SEQUENCE [LARGE SCALE GENOMIC DNA]</scope>
    <source>
        <strain evidence="2 3">NSP M-1</strain>
    </source>
</reference>
<keyword evidence="1" id="KW-0812">Transmembrane</keyword>
<dbReference type="KEGG" id="nmv:NITMOv2_0347"/>
<dbReference type="AlphaFoldDB" id="A0A0K2G773"/>
<proteinExistence type="predicted"/>
<dbReference type="SUPFAM" id="SSF52266">
    <property type="entry name" value="SGNH hydrolase"/>
    <property type="match status" value="1"/>
</dbReference>
<dbReference type="OrthoDB" id="8480707at2"/>
<keyword evidence="1" id="KW-0472">Membrane</keyword>
<keyword evidence="3" id="KW-1185">Reference proteome</keyword>
<keyword evidence="1" id="KW-1133">Transmembrane helix</keyword>
<gene>
    <name evidence="2" type="ORF">NITMOv2_0347</name>
</gene>